<reference evidence="2 3" key="1">
    <citation type="submission" date="2020-05" db="EMBL/GenBank/DDBJ databases">
        <title>Distinct polysaccharide utilization as determinants for interspecies competition between intestinal Prevotella spp.</title>
        <authorList>
            <person name="Galvez E.J.C."/>
            <person name="Iljazovic A."/>
            <person name="Strowig T."/>
        </authorList>
    </citation>
    <scope>NUCLEOTIDE SEQUENCE [LARGE SCALE GENOMIC DNA]</scope>
    <source>
        <strain evidence="2 3">PCHR</strain>
    </source>
</reference>
<feature type="domain" description="SprT-like" evidence="1">
    <location>
        <begin position="9"/>
        <end position="116"/>
    </location>
</feature>
<dbReference type="InterPro" id="IPR006640">
    <property type="entry name" value="SprT-like_domain"/>
</dbReference>
<dbReference type="Pfam" id="PF10263">
    <property type="entry name" value="SprT-like"/>
    <property type="match status" value="1"/>
</dbReference>
<name>A0ABX2B405_9BACT</name>
<evidence type="ECO:0000259" key="1">
    <source>
        <dbReference type="Pfam" id="PF10263"/>
    </source>
</evidence>
<accession>A0ABX2B405</accession>
<proteinExistence type="predicted"/>
<sequence>MKVSTILLKTWFDEFNREYFRSSLPVPKFVIGNARTQLGAMAYKWKSVMGRKEYYGYTIRISNYYDADEKQFKNVLLHEMIHYYIVIKGIKDTSSHGIVFRRIMNEMNARGWNITVRTDTRNWNIAGKSSTKGETFLVLAAVTHAGKHLLSVVNPAYARRIERIMKLSQEVKWHAFYTSCDSFFHRFPKYEVPADGLYPRLSL</sequence>
<comment type="caution">
    <text evidence="2">The sequence shown here is derived from an EMBL/GenBank/DDBJ whole genome shotgun (WGS) entry which is preliminary data.</text>
</comment>
<organism evidence="2 3">
    <name type="scientific">Xylanibacter caecicola</name>
    <dbReference type="NCBI Taxonomy" id="2736294"/>
    <lineage>
        <taxon>Bacteria</taxon>
        <taxon>Pseudomonadati</taxon>
        <taxon>Bacteroidota</taxon>
        <taxon>Bacteroidia</taxon>
        <taxon>Bacteroidales</taxon>
        <taxon>Prevotellaceae</taxon>
        <taxon>Xylanibacter</taxon>
    </lineage>
</organism>
<evidence type="ECO:0000313" key="3">
    <source>
        <dbReference type="Proteomes" id="UP000820977"/>
    </source>
</evidence>
<gene>
    <name evidence="2" type="ORF">HPS54_06685</name>
</gene>
<dbReference type="PANTHER" id="PTHR21220:SF0">
    <property type="entry name" value="DNA-DEPENDENT METALLOPROTEASE SPRTN"/>
    <property type="match status" value="1"/>
</dbReference>
<keyword evidence="3" id="KW-1185">Reference proteome</keyword>
<protein>
    <submittedName>
        <fullName evidence="2">SprT domain-containing protein</fullName>
    </submittedName>
</protein>
<dbReference type="InterPro" id="IPR044245">
    <property type="entry name" value="Spartan"/>
</dbReference>
<dbReference type="Proteomes" id="UP000820977">
    <property type="component" value="Unassembled WGS sequence"/>
</dbReference>
<evidence type="ECO:0000313" key="2">
    <source>
        <dbReference type="EMBL" id="NPE25203.1"/>
    </source>
</evidence>
<dbReference type="RefSeq" id="WP_172344692.1">
    <property type="nucleotide sequence ID" value="NZ_CATJFF010000052.1"/>
</dbReference>
<dbReference type="PANTHER" id="PTHR21220">
    <property type="entry name" value="DNA-DEPENDENT METALLOPROTEASE SPRTN"/>
    <property type="match status" value="1"/>
</dbReference>
<dbReference type="EMBL" id="JABKKJ010000008">
    <property type="protein sequence ID" value="NPE25203.1"/>
    <property type="molecule type" value="Genomic_DNA"/>
</dbReference>